<keyword evidence="3" id="KW-1185">Reference proteome</keyword>
<comment type="caution">
    <text evidence="2">The sequence shown here is derived from an EMBL/GenBank/DDBJ whole genome shotgun (WGS) entry which is preliminary data.</text>
</comment>
<protein>
    <submittedName>
        <fullName evidence="2">V-type ATP synthase beta chain</fullName>
    </submittedName>
</protein>
<name>A0A5A7RIF2_STRAF</name>
<dbReference type="Proteomes" id="UP000325081">
    <property type="component" value="Unassembled WGS sequence"/>
</dbReference>
<evidence type="ECO:0000256" key="1">
    <source>
        <dbReference type="SAM" id="MobiDB-lite"/>
    </source>
</evidence>
<dbReference type="AlphaFoldDB" id="A0A5A7RIF2"/>
<organism evidence="2 3">
    <name type="scientific">Striga asiatica</name>
    <name type="common">Asiatic witchweed</name>
    <name type="synonym">Buchnera asiatica</name>
    <dbReference type="NCBI Taxonomy" id="4170"/>
    <lineage>
        <taxon>Eukaryota</taxon>
        <taxon>Viridiplantae</taxon>
        <taxon>Streptophyta</taxon>
        <taxon>Embryophyta</taxon>
        <taxon>Tracheophyta</taxon>
        <taxon>Spermatophyta</taxon>
        <taxon>Magnoliopsida</taxon>
        <taxon>eudicotyledons</taxon>
        <taxon>Gunneridae</taxon>
        <taxon>Pentapetalae</taxon>
        <taxon>asterids</taxon>
        <taxon>lamiids</taxon>
        <taxon>Lamiales</taxon>
        <taxon>Orobanchaceae</taxon>
        <taxon>Buchnereae</taxon>
        <taxon>Striga</taxon>
    </lineage>
</organism>
<gene>
    <name evidence="2" type="ORF">STAS_34783</name>
</gene>
<evidence type="ECO:0000313" key="2">
    <source>
        <dbReference type="EMBL" id="GER57007.1"/>
    </source>
</evidence>
<accession>A0A5A7RIF2</accession>
<reference evidence="3" key="1">
    <citation type="journal article" date="2019" name="Curr. Biol.">
        <title>Genome Sequence of Striga asiatica Provides Insight into the Evolution of Plant Parasitism.</title>
        <authorList>
            <person name="Yoshida S."/>
            <person name="Kim S."/>
            <person name="Wafula E.K."/>
            <person name="Tanskanen J."/>
            <person name="Kim Y.M."/>
            <person name="Honaas L."/>
            <person name="Yang Z."/>
            <person name="Spallek T."/>
            <person name="Conn C.E."/>
            <person name="Ichihashi Y."/>
            <person name="Cheong K."/>
            <person name="Cui S."/>
            <person name="Der J.P."/>
            <person name="Gundlach H."/>
            <person name="Jiao Y."/>
            <person name="Hori C."/>
            <person name="Ishida J.K."/>
            <person name="Kasahara H."/>
            <person name="Kiba T."/>
            <person name="Kim M.S."/>
            <person name="Koo N."/>
            <person name="Laohavisit A."/>
            <person name="Lee Y.H."/>
            <person name="Lumba S."/>
            <person name="McCourt P."/>
            <person name="Mortimer J.C."/>
            <person name="Mutuku J.M."/>
            <person name="Nomura T."/>
            <person name="Sasaki-Sekimoto Y."/>
            <person name="Seto Y."/>
            <person name="Wang Y."/>
            <person name="Wakatake T."/>
            <person name="Sakakibara H."/>
            <person name="Demura T."/>
            <person name="Yamaguchi S."/>
            <person name="Yoneyama K."/>
            <person name="Manabe R.I."/>
            <person name="Nelson D.C."/>
            <person name="Schulman A.H."/>
            <person name="Timko M.P."/>
            <person name="dePamphilis C.W."/>
            <person name="Choi D."/>
            <person name="Shirasu K."/>
        </authorList>
    </citation>
    <scope>NUCLEOTIDE SEQUENCE [LARGE SCALE GENOMIC DNA]</scope>
    <source>
        <strain evidence="3">cv. UVA1</strain>
    </source>
</reference>
<dbReference type="OrthoDB" id="1227450at2759"/>
<feature type="compositionally biased region" description="Polar residues" evidence="1">
    <location>
        <begin position="12"/>
        <end position="26"/>
    </location>
</feature>
<evidence type="ECO:0000313" key="3">
    <source>
        <dbReference type="Proteomes" id="UP000325081"/>
    </source>
</evidence>
<proteinExistence type="predicted"/>
<dbReference type="PANTHER" id="PTHR33670">
    <property type="entry name" value="SPLICING FACTOR, PROLINE- AND GLUTAMINE-RICH-LIKE"/>
    <property type="match status" value="1"/>
</dbReference>
<feature type="region of interest" description="Disordered" evidence="1">
    <location>
        <begin position="1"/>
        <end position="26"/>
    </location>
</feature>
<feature type="compositionally biased region" description="Low complexity" evidence="1">
    <location>
        <begin position="62"/>
        <end position="79"/>
    </location>
</feature>
<dbReference type="PANTHER" id="PTHR33670:SF14">
    <property type="entry name" value="T20H2.15 PROTEIN"/>
    <property type="match status" value="1"/>
</dbReference>
<feature type="region of interest" description="Disordered" evidence="1">
    <location>
        <begin position="60"/>
        <end position="108"/>
    </location>
</feature>
<sequence length="206" mass="21671">MEAILLRGPLDQSISPHKSQIRNPSNIRRPFISMPSDSFPPPDSHTIGGLFRAQPPFLSHSYPPYQAHQPPLLPLPSASGSRKPNNGGGRTRGPSLTPNKSKFPRKEAVKPYRNAANGSRLASSSGKIVDYGADYCVGANGFCSAGSDPGAGAFSGSAAFGTSPPPSSLPLPTFTLRPKLAACRAEVAAGIDAGATDDLRRLLRIR</sequence>
<dbReference type="EMBL" id="BKCP01012959">
    <property type="protein sequence ID" value="GER57007.1"/>
    <property type="molecule type" value="Genomic_DNA"/>
</dbReference>